<keyword evidence="9" id="KW-1185">Reference proteome</keyword>
<dbReference type="InterPro" id="IPR001128">
    <property type="entry name" value="Cyt_P450"/>
</dbReference>
<dbReference type="Proteomes" id="UP000199181">
    <property type="component" value="Unassembled WGS sequence"/>
</dbReference>
<keyword evidence="6 7" id="KW-0503">Monooxygenase</keyword>
<dbReference type="FunFam" id="1.10.630.10:FF:000018">
    <property type="entry name" value="Cytochrome P450 monooxygenase"/>
    <property type="match status" value="1"/>
</dbReference>
<reference evidence="9" key="1">
    <citation type="submission" date="2016-10" db="EMBL/GenBank/DDBJ databases">
        <authorList>
            <person name="Varghese N."/>
            <person name="Submissions S."/>
        </authorList>
    </citation>
    <scope>NUCLEOTIDE SEQUENCE [LARGE SCALE GENOMIC DNA]</scope>
    <source>
        <strain evidence="9">DSM 16858</strain>
    </source>
</reference>
<dbReference type="Pfam" id="PF00067">
    <property type="entry name" value="p450"/>
    <property type="match status" value="1"/>
</dbReference>
<dbReference type="InterPro" id="IPR017972">
    <property type="entry name" value="Cyt_P450_CS"/>
</dbReference>
<keyword evidence="3 7" id="KW-0479">Metal-binding</keyword>
<comment type="similarity">
    <text evidence="1 7">Belongs to the cytochrome P450 family.</text>
</comment>
<dbReference type="PRINTS" id="PR00359">
    <property type="entry name" value="BP450"/>
</dbReference>
<sequence>MRSTDNLTSPENCRNPYPLYVEMRRERPVCHVEPGGLVAVSRYKDVEYVLKHPGAFSSHGFRVAWEPEWVKDNPLAHGMVAQDGADHMRLRTAVSRAFTPVAINRLAAQVRENAAQLADALREKGEADFMDGFATPLPSRAMSAILGLDPSLERHYKRWTEAVVGVTPVPLSEEHAQYTRDTIQEMKRYMQQAIDERRHQPKDDLLGLIVRGKGEGDQLSNSQMMALCFNLLTGGLETTSFFFSNALRLLAERPDVYAQLRADRSLLPKFIDEVLRYDGPVRGLPRIVMQDTELSGVRIEKGACVLLLVASANRDETEFPEPDRFDLQRERTGISFGYGSHYCIGAFLAKLEAQAGLEALLDRFSGFQVLSERVVWNRSLITSGPETMPVRFLTA</sequence>
<dbReference type="GO" id="GO:0004497">
    <property type="term" value="F:monooxygenase activity"/>
    <property type="evidence" value="ECO:0007669"/>
    <property type="project" value="UniProtKB-KW"/>
</dbReference>
<keyword evidence="2 7" id="KW-0349">Heme</keyword>
<dbReference type="InterPro" id="IPR036396">
    <property type="entry name" value="Cyt_P450_sf"/>
</dbReference>
<dbReference type="PANTHER" id="PTHR46696:SF3">
    <property type="entry name" value="PULCHERRIMINIC ACID SYNTHASE"/>
    <property type="match status" value="1"/>
</dbReference>
<dbReference type="GO" id="GO:0016705">
    <property type="term" value="F:oxidoreductase activity, acting on paired donors, with incorporation or reduction of molecular oxygen"/>
    <property type="evidence" value="ECO:0007669"/>
    <property type="project" value="InterPro"/>
</dbReference>
<evidence type="ECO:0000256" key="4">
    <source>
        <dbReference type="ARBA" id="ARBA00023002"/>
    </source>
</evidence>
<dbReference type="Gene3D" id="1.10.630.10">
    <property type="entry name" value="Cytochrome P450"/>
    <property type="match status" value="1"/>
</dbReference>
<evidence type="ECO:0000256" key="3">
    <source>
        <dbReference type="ARBA" id="ARBA00022723"/>
    </source>
</evidence>
<dbReference type="EMBL" id="FOIJ01000004">
    <property type="protein sequence ID" value="SET75340.1"/>
    <property type="molecule type" value="Genomic_DNA"/>
</dbReference>
<name>A0A1I0GVT5_9BACT</name>
<organism evidence="8 9">
    <name type="scientific">Stigmatella erecta</name>
    <dbReference type="NCBI Taxonomy" id="83460"/>
    <lineage>
        <taxon>Bacteria</taxon>
        <taxon>Pseudomonadati</taxon>
        <taxon>Myxococcota</taxon>
        <taxon>Myxococcia</taxon>
        <taxon>Myxococcales</taxon>
        <taxon>Cystobacterineae</taxon>
        <taxon>Archangiaceae</taxon>
        <taxon>Stigmatella</taxon>
    </lineage>
</organism>
<dbReference type="PROSITE" id="PS00086">
    <property type="entry name" value="CYTOCHROME_P450"/>
    <property type="match status" value="1"/>
</dbReference>
<evidence type="ECO:0000313" key="8">
    <source>
        <dbReference type="EMBL" id="SET75340.1"/>
    </source>
</evidence>
<evidence type="ECO:0008006" key="10">
    <source>
        <dbReference type="Google" id="ProtNLM"/>
    </source>
</evidence>
<evidence type="ECO:0000256" key="1">
    <source>
        <dbReference type="ARBA" id="ARBA00010617"/>
    </source>
</evidence>
<evidence type="ECO:0000313" key="9">
    <source>
        <dbReference type="Proteomes" id="UP000199181"/>
    </source>
</evidence>
<evidence type="ECO:0000256" key="2">
    <source>
        <dbReference type="ARBA" id="ARBA00022617"/>
    </source>
</evidence>
<proteinExistence type="inferred from homology"/>
<protein>
    <recommendedName>
        <fullName evidence="10">Cytochrome P450</fullName>
    </recommendedName>
</protein>
<dbReference type="AlphaFoldDB" id="A0A1I0GVT5"/>
<dbReference type="GO" id="GO:0020037">
    <property type="term" value="F:heme binding"/>
    <property type="evidence" value="ECO:0007669"/>
    <property type="project" value="InterPro"/>
</dbReference>
<evidence type="ECO:0000256" key="5">
    <source>
        <dbReference type="ARBA" id="ARBA00023004"/>
    </source>
</evidence>
<dbReference type="InterPro" id="IPR002397">
    <property type="entry name" value="Cyt_P450_B"/>
</dbReference>
<dbReference type="PANTHER" id="PTHR46696">
    <property type="entry name" value="P450, PUTATIVE (EUROFUNG)-RELATED"/>
    <property type="match status" value="1"/>
</dbReference>
<dbReference type="CDD" id="cd11078">
    <property type="entry name" value="CYP130-like"/>
    <property type="match status" value="1"/>
</dbReference>
<evidence type="ECO:0000256" key="7">
    <source>
        <dbReference type="RuleBase" id="RU000461"/>
    </source>
</evidence>
<keyword evidence="4 7" id="KW-0560">Oxidoreductase</keyword>
<dbReference type="SUPFAM" id="SSF48264">
    <property type="entry name" value="Cytochrome P450"/>
    <property type="match status" value="1"/>
</dbReference>
<gene>
    <name evidence="8" type="ORF">SAMN05443639_104187</name>
</gene>
<dbReference type="RefSeq" id="WP_093518846.1">
    <property type="nucleotide sequence ID" value="NZ_FOIJ01000004.1"/>
</dbReference>
<dbReference type="GO" id="GO:0005506">
    <property type="term" value="F:iron ion binding"/>
    <property type="evidence" value="ECO:0007669"/>
    <property type="project" value="InterPro"/>
</dbReference>
<keyword evidence="5 7" id="KW-0408">Iron</keyword>
<accession>A0A1I0GVT5</accession>
<evidence type="ECO:0000256" key="6">
    <source>
        <dbReference type="ARBA" id="ARBA00023033"/>
    </source>
</evidence>